<feature type="non-terminal residue" evidence="1">
    <location>
        <position position="619"/>
    </location>
</feature>
<sequence>MAPGRNLSQSSSQIKKQQSISSFFTSKSSPTHKPKPSATPPEDATDDDSLFVPTNEEVQALQSRTSHGLKRALNVNHSDIENEGSGSKKRRKSASDDDNATAASDEEHHMEERKVFKDIGGPVINASRQTNASSTDKPSDRTHRYLLSSPPEPEPDEETRRHHERMHERFVKKLGRPDSIADIKRRNHLITEETADGEDAEDEEDEEEEQDPKRTKGKKAAVGKKAGKLTPAVQQYLDIKRKHLDTLLVVEVGYKYQIYGEDARIAAKELGLVCIPGKFRYDEHSSEAHLNRFASCSFPTHRLNVRIKQLVQNGHKVGIVRQLETAALKAAGSNRYAPFERRLTNLYTKATYVDDVEGLATPADAADGAAPSTGYLLCLTESNAKGWGTDEKVHVGMVAVQPYTGDVIYDDFEDGFMRSEIETRLLHMAPSEFLVVGDLSRASEKLVQHMVGSRSNVFGDQARLERVTKAKTIAAESYSHVSNFYAGKLDASGGANGSHVLDKVHSLSEHTTICLSALIKHMTEYGLEHIFDLTRNFQPFSAQSYMLINGNTLTSLEIYQNQTDHGPKGSLFWALDRTCTPFGKRLLRKWVGRPLVDKVKLEERIQTVEELKEGERTRN</sequence>
<dbReference type="EMBL" id="JAWDJW010007839">
    <property type="protein sequence ID" value="KAK3061448.1"/>
    <property type="molecule type" value="Genomic_DNA"/>
</dbReference>
<reference evidence="1" key="1">
    <citation type="submission" date="2024-09" db="EMBL/GenBank/DDBJ databases">
        <title>Black Yeasts Isolated from many extreme environments.</title>
        <authorList>
            <person name="Coleine C."/>
            <person name="Stajich J.E."/>
            <person name="Selbmann L."/>
        </authorList>
    </citation>
    <scope>NUCLEOTIDE SEQUENCE</scope>
    <source>
        <strain evidence="1">CCFEE 5737</strain>
    </source>
</reference>
<dbReference type="Proteomes" id="UP001186974">
    <property type="component" value="Unassembled WGS sequence"/>
</dbReference>
<comment type="caution">
    <text evidence="1">The sequence shown here is derived from an EMBL/GenBank/DDBJ whole genome shotgun (WGS) entry which is preliminary data.</text>
</comment>
<evidence type="ECO:0000313" key="1">
    <source>
        <dbReference type="EMBL" id="KAK3061448.1"/>
    </source>
</evidence>
<protein>
    <submittedName>
        <fullName evidence="1">Uncharacterized protein</fullName>
    </submittedName>
</protein>
<evidence type="ECO:0000313" key="2">
    <source>
        <dbReference type="Proteomes" id="UP001186974"/>
    </source>
</evidence>
<proteinExistence type="predicted"/>
<gene>
    <name evidence="1" type="ORF">LTS18_006258</name>
</gene>
<keyword evidence="2" id="KW-1185">Reference proteome</keyword>
<name>A0ACC3D3Z3_9PEZI</name>
<organism evidence="1 2">
    <name type="scientific">Coniosporium uncinatum</name>
    <dbReference type="NCBI Taxonomy" id="93489"/>
    <lineage>
        <taxon>Eukaryota</taxon>
        <taxon>Fungi</taxon>
        <taxon>Dikarya</taxon>
        <taxon>Ascomycota</taxon>
        <taxon>Pezizomycotina</taxon>
        <taxon>Dothideomycetes</taxon>
        <taxon>Dothideomycetes incertae sedis</taxon>
        <taxon>Coniosporium</taxon>
    </lineage>
</organism>
<accession>A0ACC3D3Z3</accession>